<dbReference type="Proteomes" id="UP000008043">
    <property type="component" value="Chromosome"/>
</dbReference>
<dbReference type="STRING" id="1214101.BN159_7782"/>
<dbReference type="Pfam" id="PF04075">
    <property type="entry name" value="F420H2_quin_red"/>
    <property type="match status" value="1"/>
</dbReference>
<dbReference type="HOGENOM" id="CLU_924119_0_0_11"/>
<dbReference type="InterPro" id="IPR004378">
    <property type="entry name" value="F420H2_quin_Rdtase"/>
</dbReference>
<reference evidence="4 5" key="1">
    <citation type="journal article" date="2012" name="J. Bacteriol.">
        <title>Genome sequence of the bacterium Streptomyces davawensis JCM 4913 and heterologous production of the unique antibiotic roseoflavin.</title>
        <authorList>
            <person name="Jankowitsch F."/>
            <person name="Schwarz J."/>
            <person name="Ruckert C."/>
            <person name="Gust B."/>
            <person name="Szczepanowski R."/>
            <person name="Blom J."/>
            <person name="Pelzer S."/>
            <person name="Kalinowski J."/>
            <person name="Mack M."/>
        </authorList>
    </citation>
    <scope>NUCLEOTIDE SEQUENCE [LARGE SCALE GENOMIC DNA]</scope>
    <source>
        <strain evidence="5">DSM 101723 / JCM 4913 / KCC S-0913 / 768</strain>
    </source>
</reference>
<dbReference type="AlphaFoldDB" id="K4R7A7"/>
<dbReference type="InterPro" id="IPR014710">
    <property type="entry name" value="RmlC-like_jellyroll"/>
</dbReference>
<dbReference type="KEGG" id="sdv:BN159_7782"/>
<dbReference type="EMBL" id="HE971709">
    <property type="protein sequence ID" value="CCK32161.1"/>
    <property type="molecule type" value="Genomic_DNA"/>
</dbReference>
<dbReference type="InterPro" id="IPR011051">
    <property type="entry name" value="RmlC_Cupin_sf"/>
</dbReference>
<name>K4R7A7_STRDJ</name>
<protein>
    <recommendedName>
        <fullName evidence="3">Cupin type-2 domain-containing protein</fullName>
    </recommendedName>
</protein>
<dbReference type="GO" id="GO:0005886">
    <property type="term" value="C:plasma membrane"/>
    <property type="evidence" value="ECO:0007669"/>
    <property type="project" value="TreeGrafter"/>
</dbReference>
<dbReference type="InterPro" id="IPR012349">
    <property type="entry name" value="Split_barrel_FMN-bd"/>
</dbReference>
<evidence type="ECO:0000313" key="4">
    <source>
        <dbReference type="EMBL" id="CCK32161.1"/>
    </source>
</evidence>
<dbReference type="Pfam" id="PF07883">
    <property type="entry name" value="Cupin_2"/>
    <property type="match status" value="1"/>
</dbReference>
<dbReference type="SUPFAM" id="SSF50475">
    <property type="entry name" value="FMN-binding split barrel"/>
    <property type="match status" value="1"/>
</dbReference>
<evidence type="ECO:0000313" key="5">
    <source>
        <dbReference type="Proteomes" id="UP000008043"/>
    </source>
</evidence>
<dbReference type="NCBIfam" id="TIGR00026">
    <property type="entry name" value="hi_GC_TIGR00026"/>
    <property type="match status" value="1"/>
</dbReference>
<sequence length="301" mass="32679">MTGRFWFLGGTVDVKLAGHATEGRAAQLEFHDAEHQSPPLHVHTHEDELWAVLDGEITFFVGDEQYDLSAGEVAFGPRGVPHSYVVRSPTSRMLVTFAPAGIEEWFTRNGTPVATAAELPPPFDLDAAITTAGEYGLKVVGPPPVRTPRASDAVPSGTAAPEELRAWNLGIQAEFRANGGQVGGVFKGADMALLTTTGAKSGKDTTTPITYFRDGERILLIASNFGRAKHPAWFHNVRANPLATLEIGTETLTARATITEGDERHRLFTQVVAQQPGYAEYQKHIDRVIPVVAFEVVERRS</sequence>
<evidence type="ECO:0000256" key="2">
    <source>
        <dbReference type="ARBA" id="ARBA00049106"/>
    </source>
</evidence>
<dbReference type="PATRIC" id="fig|1214101.3.peg.7879"/>
<organism evidence="4 5">
    <name type="scientific">Streptomyces davaonensis (strain DSM 101723 / JCM 4913 / KCC S-0913 / 768)</name>
    <dbReference type="NCBI Taxonomy" id="1214101"/>
    <lineage>
        <taxon>Bacteria</taxon>
        <taxon>Bacillati</taxon>
        <taxon>Actinomycetota</taxon>
        <taxon>Actinomycetes</taxon>
        <taxon>Kitasatosporales</taxon>
        <taxon>Streptomycetaceae</taxon>
        <taxon>Streptomyces</taxon>
    </lineage>
</organism>
<dbReference type="eggNOG" id="COG3945">
    <property type="taxonomic scope" value="Bacteria"/>
</dbReference>
<dbReference type="eggNOG" id="COG1917">
    <property type="taxonomic scope" value="Bacteria"/>
</dbReference>
<gene>
    <name evidence="4" type="ORF">BN159_7782</name>
</gene>
<feature type="domain" description="Cupin type-2" evidence="3">
    <location>
        <begin position="33"/>
        <end position="90"/>
    </location>
</feature>
<evidence type="ECO:0000256" key="1">
    <source>
        <dbReference type="ARBA" id="ARBA00008710"/>
    </source>
</evidence>
<comment type="similarity">
    <text evidence="1">Belongs to the F420H(2)-dependent quinone reductase family.</text>
</comment>
<accession>K4R7A7</accession>
<keyword evidence="5" id="KW-1185">Reference proteome</keyword>
<dbReference type="PANTHER" id="PTHR39428:SF1">
    <property type="entry name" value="F420H(2)-DEPENDENT QUINONE REDUCTASE RV1261C"/>
    <property type="match status" value="1"/>
</dbReference>
<dbReference type="InterPro" id="IPR013096">
    <property type="entry name" value="Cupin_2"/>
</dbReference>
<dbReference type="PANTHER" id="PTHR39428">
    <property type="entry name" value="F420H(2)-DEPENDENT QUINONE REDUCTASE RV1261C"/>
    <property type="match status" value="1"/>
</dbReference>
<dbReference type="Gene3D" id="2.30.110.10">
    <property type="entry name" value="Electron Transport, Fmn-binding Protein, Chain A"/>
    <property type="match status" value="1"/>
</dbReference>
<dbReference type="GO" id="GO:0016491">
    <property type="term" value="F:oxidoreductase activity"/>
    <property type="evidence" value="ECO:0007669"/>
    <property type="project" value="InterPro"/>
</dbReference>
<dbReference type="GO" id="GO:0070967">
    <property type="term" value="F:coenzyme F420 binding"/>
    <property type="evidence" value="ECO:0007669"/>
    <property type="project" value="TreeGrafter"/>
</dbReference>
<dbReference type="SUPFAM" id="SSF51182">
    <property type="entry name" value="RmlC-like cupins"/>
    <property type="match status" value="1"/>
</dbReference>
<dbReference type="RefSeq" id="WP_015662487.1">
    <property type="nucleotide sequence ID" value="NC_020504.1"/>
</dbReference>
<comment type="catalytic activity">
    <reaction evidence="2">
        <text>oxidized coenzyme F420-(gamma-L-Glu)(n) + a quinol + H(+) = reduced coenzyme F420-(gamma-L-Glu)(n) + a quinone</text>
        <dbReference type="Rhea" id="RHEA:39663"/>
        <dbReference type="Rhea" id="RHEA-COMP:12939"/>
        <dbReference type="Rhea" id="RHEA-COMP:14378"/>
        <dbReference type="ChEBI" id="CHEBI:15378"/>
        <dbReference type="ChEBI" id="CHEBI:24646"/>
        <dbReference type="ChEBI" id="CHEBI:132124"/>
        <dbReference type="ChEBI" id="CHEBI:133980"/>
        <dbReference type="ChEBI" id="CHEBI:139511"/>
    </reaction>
</comment>
<dbReference type="OrthoDB" id="9791637at2"/>
<evidence type="ECO:0000259" key="3">
    <source>
        <dbReference type="Pfam" id="PF07883"/>
    </source>
</evidence>
<dbReference type="Gene3D" id="2.60.120.10">
    <property type="entry name" value="Jelly Rolls"/>
    <property type="match status" value="1"/>
</dbReference>
<proteinExistence type="inferred from homology"/>